<evidence type="ECO:0000256" key="6">
    <source>
        <dbReference type="ARBA" id="ARBA00023136"/>
    </source>
</evidence>
<dbReference type="Pfam" id="PF23452">
    <property type="entry name" value="HPAT"/>
    <property type="match status" value="1"/>
</dbReference>
<feature type="chain" id="PRO_5035281940" description="Hydroxyproline O-arabinosyltransferase-like domain-containing protein" evidence="8">
    <location>
        <begin position="22"/>
        <end position="885"/>
    </location>
</feature>
<dbReference type="GO" id="GO:0016757">
    <property type="term" value="F:glycosyltransferase activity"/>
    <property type="evidence" value="ECO:0007669"/>
    <property type="project" value="UniProtKB-KW"/>
</dbReference>
<organism evidence="10 11">
    <name type="scientific">Diacronema lutheri</name>
    <name type="common">Unicellular marine alga</name>
    <name type="synonym">Monochrysis lutheri</name>
    <dbReference type="NCBI Taxonomy" id="2081491"/>
    <lineage>
        <taxon>Eukaryota</taxon>
        <taxon>Haptista</taxon>
        <taxon>Haptophyta</taxon>
        <taxon>Pavlovophyceae</taxon>
        <taxon>Pavlovales</taxon>
        <taxon>Pavlovaceae</taxon>
        <taxon>Diacronema</taxon>
    </lineage>
</organism>
<dbReference type="GO" id="GO:0016020">
    <property type="term" value="C:membrane"/>
    <property type="evidence" value="ECO:0007669"/>
    <property type="project" value="UniProtKB-SubCell"/>
</dbReference>
<dbReference type="OrthoDB" id="10259977at2759"/>
<feature type="signal peptide" evidence="8">
    <location>
        <begin position="1"/>
        <end position="21"/>
    </location>
</feature>
<keyword evidence="11" id="KW-1185">Reference proteome</keyword>
<evidence type="ECO:0000259" key="9">
    <source>
        <dbReference type="Pfam" id="PF23452"/>
    </source>
</evidence>
<evidence type="ECO:0000313" key="11">
    <source>
        <dbReference type="Proteomes" id="UP000751190"/>
    </source>
</evidence>
<dbReference type="OMA" id="EEYIMIA"/>
<evidence type="ECO:0000256" key="5">
    <source>
        <dbReference type="ARBA" id="ARBA00022989"/>
    </source>
</evidence>
<gene>
    <name evidence="10" type="ORF">KFE25_002432</name>
</gene>
<feature type="region of interest" description="Disordered" evidence="7">
    <location>
        <begin position="671"/>
        <end position="696"/>
    </location>
</feature>
<keyword evidence="8" id="KW-0732">Signal</keyword>
<sequence>MVSGRTFVALLLAALMAAVLTSSVLFTRGSLQHAESAHIVESTIVARGDSRQLYNSAARVAAAAAAAAGEGEGGMAESALESALELATASAVASARGAGGECGRTLRPYHVLITSSSGVYQAWQTRVMYYHVVKQKRAEGTCSEIGGITRLLTMPGGRADDLMMAIPTYVVRELLPGREDHGFVVMNRPHSVKAFVEDRVAFARLVSEEYIMIAETDHVWLRPLRNLATPTEPYAFHFGYMEAHFRAPLVERFCAGASKTMDPVGPSPLVIHIEQLRALVGPWLAMSHRLKMDADADQQLGWVLEMWGYAIAAACAGVKHTVSAEFQFEGGSIGSHERRMEVFRIFHYTYGIEYSVSGVPMELQVGHWSLDKRHYGGSYPPRGLSAPPRCAEERARLLSGAFNEASAQIDGWPGGAPDASASRLRGRAAVGPDTWRVRPEDAPLPTSALASSELARRVLGTGPWRWSGPGCCGGHGRSEEASAVSIFFMRDGLVYSEIGSGAWAVEPAARAARAAGAGADADAQPLALLVTFVGVTSRLTFQLPDGDGSAAWTFEAVPLGHGASTGFGAGPVVAPERRHHALAGDTAPRGRGELQAPRGVLRRWAAPVPPPPADVGPARGEAEQRHHGARLEGSGFFRTWGCLLRAGVAWRGRYASDVWQLWQLAHDGGGGGGGGGAGGGAGSGESGDGSGGARREWGSGVVLRVRPLADSEHVPTLPYAPARGGDGGSASGTQLPPSLVFSSCWAFTEEGKPARRHEWLIPKPAQQVMPGCAAAELPRLGRFLNLPADALAQRLLASGTWAWAGVEGMRFLAEGVLVTPWGSGLWGVVPGQPRLIWASFAQQLHMLNFGAQAAAEGVPLARFQSTRCSDGETVQGSIATGKQRR</sequence>
<dbReference type="Proteomes" id="UP000751190">
    <property type="component" value="Unassembled WGS sequence"/>
</dbReference>
<dbReference type="EMBL" id="JAGTXO010000027">
    <property type="protein sequence ID" value="KAG8461243.1"/>
    <property type="molecule type" value="Genomic_DNA"/>
</dbReference>
<name>A0A8J6CB95_DIALT</name>
<evidence type="ECO:0000256" key="3">
    <source>
        <dbReference type="ARBA" id="ARBA00022679"/>
    </source>
</evidence>
<feature type="domain" description="Hydroxyproline O-arabinosyltransferase-like" evidence="9">
    <location>
        <begin position="109"/>
        <end position="413"/>
    </location>
</feature>
<reference evidence="10" key="1">
    <citation type="submission" date="2021-05" db="EMBL/GenBank/DDBJ databases">
        <title>The genome of the haptophyte Pavlova lutheri (Diacronema luteri, Pavlovales) - a model for lipid biosynthesis in eukaryotic algae.</title>
        <authorList>
            <person name="Hulatt C.J."/>
            <person name="Posewitz M.C."/>
        </authorList>
    </citation>
    <scope>NUCLEOTIDE SEQUENCE</scope>
    <source>
        <strain evidence="10">NIVA-4/92</strain>
    </source>
</reference>
<keyword evidence="6" id="KW-0472">Membrane</keyword>
<evidence type="ECO:0000256" key="4">
    <source>
        <dbReference type="ARBA" id="ARBA00022692"/>
    </source>
</evidence>
<dbReference type="InterPro" id="IPR056508">
    <property type="entry name" value="HPAT-like"/>
</dbReference>
<dbReference type="AlphaFoldDB" id="A0A8J6CB95"/>
<comment type="subcellular location">
    <subcellularLocation>
        <location evidence="1">Membrane</location>
        <topology evidence="1">Single-pass membrane protein</topology>
    </subcellularLocation>
</comment>
<accession>A0A8J6CB95</accession>
<dbReference type="PANTHER" id="PTHR31485:SF7">
    <property type="entry name" value="PEPTIDYL SERINE ALPHA-GALACTOSYLTRANSFERASE"/>
    <property type="match status" value="1"/>
</dbReference>
<keyword evidence="4" id="KW-0812">Transmembrane</keyword>
<dbReference type="PANTHER" id="PTHR31485">
    <property type="entry name" value="PEPTIDYL SERINE ALPHA-GALACTOSYLTRANSFERASE"/>
    <property type="match status" value="1"/>
</dbReference>
<feature type="compositionally biased region" description="Gly residues" evidence="7">
    <location>
        <begin position="671"/>
        <end position="692"/>
    </location>
</feature>
<evidence type="ECO:0000256" key="8">
    <source>
        <dbReference type="SAM" id="SignalP"/>
    </source>
</evidence>
<protein>
    <recommendedName>
        <fullName evidence="9">Hydroxyproline O-arabinosyltransferase-like domain-containing protein</fullName>
    </recommendedName>
</protein>
<keyword evidence="3" id="KW-0808">Transferase</keyword>
<proteinExistence type="predicted"/>
<keyword evidence="5" id="KW-1133">Transmembrane helix</keyword>
<keyword evidence="2" id="KW-0328">Glycosyltransferase</keyword>
<feature type="region of interest" description="Disordered" evidence="7">
    <location>
        <begin position="604"/>
        <end position="627"/>
    </location>
</feature>
<evidence type="ECO:0000256" key="7">
    <source>
        <dbReference type="SAM" id="MobiDB-lite"/>
    </source>
</evidence>
<evidence type="ECO:0000256" key="2">
    <source>
        <dbReference type="ARBA" id="ARBA00022676"/>
    </source>
</evidence>
<dbReference type="InterPro" id="IPR044845">
    <property type="entry name" value="HPAT/SRGT1-like"/>
</dbReference>
<evidence type="ECO:0000256" key="1">
    <source>
        <dbReference type="ARBA" id="ARBA00004167"/>
    </source>
</evidence>
<evidence type="ECO:0000313" key="10">
    <source>
        <dbReference type="EMBL" id="KAG8461243.1"/>
    </source>
</evidence>
<comment type="caution">
    <text evidence="10">The sequence shown here is derived from an EMBL/GenBank/DDBJ whole genome shotgun (WGS) entry which is preliminary data.</text>
</comment>